<evidence type="ECO:0000313" key="4">
    <source>
        <dbReference type="Proteomes" id="UP000041254"/>
    </source>
</evidence>
<keyword evidence="4" id="KW-1185">Reference proteome</keyword>
<feature type="region of interest" description="Disordered" evidence="2">
    <location>
        <begin position="1"/>
        <end position="88"/>
    </location>
</feature>
<feature type="compositionally biased region" description="Basic and acidic residues" evidence="2">
    <location>
        <begin position="56"/>
        <end position="67"/>
    </location>
</feature>
<keyword evidence="1" id="KW-0175">Coiled coil</keyword>
<sequence length="250" mass="29366">MDEEMKRKILSLAYSSAEEEEEEEEAEQDGDKASPQRRNYQGRGWMAGKVVPFQPSKRDDKPRRKGSEAAVDPVNTTEPLGDDSDRPLREGEVDILCEDGTKRVQRSIFSPHERSPLHKHLFGTDEGLRGSLTLPCQRWLIDALDFFAYYKNLPKMSDERQDELLAFADYFCLDSIVNEFERKREQRERAKAISERHKSQRREYHQKLSRKYEKHSKQFLHEDVFAEIGRMRGVLPQKMTIHQYVFRGKS</sequence>
<dbReference type="PhylomeDB" id="A0A0G4E9W9"/>
<accession>A0A0G4E9W9</accession>
<dbReference type="EMBL" id="CDMY01000040">
    <property type="protein sequence ID" value="CEL91999.1"/>
    <property type="molecule type" value="Genomic_DNA"/>
</dbReference>
<evidence type="ECO:0000256" key="1">
    <source>
        <dbReference type="SAM" id="Coils"/>
    </source>
</evidence>
<evidence type="ECO:0000313" key="3">
    <source>
        <dbReference type="EMBL" id="CEL91999.1"/>
    </source>
</evidence>
<name>A0A0G4E9W9_VITBC</name>
<proteinExistence type="predicted"/>
<evidence type="ECO:0000256" key="2">
    <source>
        <dbReference type="SAM" id="MobiDB-lite"/>
    </source>
</evidence>
<gene>
    <name evidence="3" type="ORF">Vbra_6737</name>
</gene>
<dbReference type="InParanoid" id="A0A0G4E9W9"/>
<feature type="coiled-coil region" evidence="1">
    <location>
        <begin position="173"/>
        <end position="203"/>
    </location>
</feature>
<dbReference type="AlphaFoldDB" id="A0A0G4E9W9"/>
<feature type="compositionally biased region" description="Acidic residues" evidence="2">
    <location>
        <begin position="17"/>
        <end position="28"/>
    </location>
</feature>
<protein>
    <submittedName>
        <fullName evidence="3">Uncharacterized protein</fullName>
    </submittedName>
</protein>
<organism evidence="3 4">
    <name type="scientific">Vitrella brassicaformis (strain CCMP3155)</name>
    <dbReference type="NCBI Taxonomy" id="1169540"/>
    <lineage>
        <taxon>Eukaryota</taxon>
        <taxon>Sar</taxon>
        <taxon>Alveolata</taxon>
        <taxon>Colpodellida</taxon>
        <taxon>Vitrellaceae</taxon>
        <taxon>Vitrella</taxon>
    </lineage>
</organism>
<dbReference type="VEuPathDB" id="CryptoDB:Vbra_6737"/>
<reference evidence="3 4" key="1">
    <citation type="submission" date="2014-11" db="EMBL/GenBank/DDBJ databases">
        <authorList>
            <person name="Zhu J."/>
            <person name="Qi W."/>
            <person name="Song R."/>
        </authorList>
    </citation>
    <scope>NUCLEOTIDE SEQUENCE [LARGE SCALE GENOMIC DNA]</scope>
</reference>
<dbReference type="Proteomes" id="UP000041254">
    <property type="component" value="Unassembled WGS sequence"/>
</dbReference>